<dbReference type="Pfam" id="PF03101">
    <property type="entry name" value="FAR1"/>
    <property type="match status" value="1"/>
</dbReference>
<evidence type="ECO:0000313" key="3">
    <source>
        <dbReference type="EMBL" id="RZB76050.1"/>
    </source>
</evidence>
<dbReference type="AlphaFoldDB" id="A0A445HQW1"/>
<reference evidence="3 4" key="1">
    <citation type="submission" date="2018-09" db="EMBL/GenBank/DDBJ databases">
        <title>A high-quality reference genome of wild soybean provides a powerful tool to mine soybean genomes.</title>
        <authorList>
            <person name="Xie M."/>
            <person name="Chung C.Y.L."/>
            <person name="Li M.-W."/>
            <person name="Wong F.-L."/>
            <person name="Chan T.-F."/>
            <person name="Lam H.-M."/>
        </authorList>
    </citation>
    <scope>NUCLEOTIDE SEQUENCE [LARGE SCALE GENOMIC DNA]</scope>
    <source>
        <strain evidence="4">cv. W05</strain>
        <tissue evidence="3">Hypocotyl of etiolated seedlings</tissue>
    </source>
</reference>
<gene>
    <name evidence="3" type="ORF">D0Y65_034519</name>
</gene>
<evidence type="ECO:0000313" key="4">
    <source>
        <dbReference type="Proteomes" id="UP000289340"/>
    </source>
</evidence>
<feature type="domain" description="FAR1" evidence="2">
    <location>
        <begin position="522"/>
        <end position="578"/>
    </location>
</feature>
<accession>A0A445HQW1</accession>
<keyword evidence="4" id="KW-1185">Reference proteome</keyword>
<proteinExistence type="predicted"/>
<evidence type="ECO:0000259" key="2">
    <source>
        <dbReference type="Pfam" id="PF03101"/>
    </source>
</evidence>
<sequence>NSSIFGQDVLDIVSDIVDPALCIVQQLQYFRAGCPGHLELSTNSDDMRPFEGEGVQPSEGDKLTVLLKEGIIHATLSYLLQISLGTPSKCSLEVYAWCLSLPQCRALSCPYSPYISSIYFCSSFTTSSSSSSRSLCSELRAFPVYAAEPALEPAPDHAEFAGYGPAVASYEYGGVSLEEASEPTPPEPFIFEIDPVATTPHVTPEPSTVVLDMSSSQPESSAPVSAKVDVSLSKLNALSECHPLSEASTSLADRRNLEGNLSRRHVLNTPSACSASRLSPSRLSMSLALSENSLTRTKRENGAKHDNEELPCYGRQNPQLGILAGGFSIERCIVSLELDRAGLGYRMSGHGVRLEDACNNHIQAYRQVWVFTFVLVCSDLVVDADGKSLRVTTAVRSHLIWLSLPGSPFLVKELDDIMSKMESSDNFCRFVNGDGDNDVTEVYENDHADEDDVRLEDEEEVDSEVHNDDYGDYDDFWIPDLFKEECISIDTVVDIREFDMEKITVEDVSRLDFAELELAYLFYCWYAKITGFSIRKSHIVRNTCRETLQQTFFCSCAGYRRHKGSTSNRRKRREKKKESRKMSATDIMQIENYRKVGIRPLHMYAAFANHCGGYDKVGFIRKDIYNQEVHMRKQHTSDASGALKYLHDLRKKDPIMYVSYTMDEGSRLQRLLWCDIESQLLYEAFDDVLAFDATYKKNKYLCPFVVFSGVNHYN</sequence>
<feature type="non-terminal residue" evidence="3">
    <location>
        <position position="1"/>
    </location>
</feature>
<evidence type="ECO:0000256" key="1">
    <source>
        <dbReference type="SAM" id="MobiDB-lite"/>
    </source>
</evidence>
<dbReference type="Proteomes" id="UP000289340">
    <property type="component" value="Chromosome 12"/>
</dbReference>
<comment type="caution">
    <text evidence="3">The sequence shown here is derived from an EMBL/GenBank/DDBJ whole genome shotgun (WGS) entry which is preliminary data.</text>
</comment>
<dbReference type="EMBL" id="QZWG01000012">
    <property type="protein sequence ID" value="RZB76050.1"/>
    <property type="molecule type" value="Genomic_DNA"/>
</dbReference>
<protein>
    <submittedName>
        <fullName evidence="3">Protein FAR-RED IMPAIRED RESPONSE 1</fullName>
    </submittedName>
</protein>
<organism evidence="3 4">
    <name type="scientific">Glycine soja</name>
    <name type="common">Wild soybean</name>
    <dbReference type="NCBI Taxonomy" id="3848"/>
    <lineage>
        <taxon>Eukaryota</taxon>
        <taxon>Viridiplantae</taxon>
        <taxon>Streptophyta</taxon>
        <taxon>Embryophyta</taxon>
        <taxon>Tracheophyta</taxon>
        <taxon>Spermatophyta</taxon>
        <taxon>Magnoliopsida</taxon>
        <taxon>eudicotyledons</taxon>
        <taxon>Gunneridae</taxon>
        <taxon>Pentapetalae</taxon>
        <taxon>rosids</taxon>
        <taxon>fabids</taxon>
        <taxon>Fabales</taxon>
        <taxon>Fabaceae</taxon>
        <taxon>Papilionoideae</taxon>
        <taxon>50 kb inversion clade</taxon>
        <taxon>NPAAA clade</taxon>
        <taxon>indigoferoid/millettioid clade</taxon>
        <taxon>Phaseoleae</taxon>
        <taxon>Glycine</taxon>
        <taxon>Glycine subgen. Soja</taxon>
    </lineage>
</organism>
<dbReference type="InterPro" id="IPR004330">
    <property type="entry name" value="FAR1_DNA_bnd_dom"/>
</dbReference>
<dbReference type="PANTHER" id="PTHR47718">
    <property type="entry name" value="OS01G0519700 PROTEIN"/>
    <property type="match status" value="1"/>
</dbReference>
<name>A0A445HQW1_GLYSO</name>
<dbReference type="PANTHER" id="PTHR47718:SF15">
    <property type="entry name" value="PROTEIN FAR1-RELATED SEQUENCE 5-LIKE"/>
    <property type="match status" value="1"/>
</dbReference>
<feature type="compositionally biased region" description="Basic residues" evidence="1">
    <location>
        <begin position="561"/>
        <end position="575"/>
    </location>
</feature>
<feature type="region of interest" description="Disordered" evidence="1">
    <location>
        <begin position="561"/>
        <end position="583"/>
    </location>
</feature>